<keyword evidence="1" id="KW-1133">Transmembrane helix</keyword>
<protein>
    <submittedName>
        <fullName evidence="2">Uncharacterized protein</fullName>
    </submittedName>
</protein>
<accession>A0AAE9F6Q8</accession>
<evidence type="ECO:0000256" key="1">
    <source>
        <dbReference type="SAM" id="Phobius"/>
    </source>
</evidence>
<reference evidence="2 3" key="1">
    <citation type="submission" date="2022-04" db="EMBL/GenBank/DDBJ databases">
        <title>Chromosome-level reference genomes for two strains of Caenorhabditis briggsae: an improved platform for comparative genomics.</title>
        <authorList>
            <person name="Stevens L."/>
            <person name="Andersen E."/>
        </authorList>
    </citation>
    <scope>NUCLEOTIDE SEQUENCE [LARGE SCALE GENOMIC DNA]</scope>
    <source>
        <strain evidence="2">VX34</strain>
        <tissue evidence="2">Whole-organism</tissue>
    </source>
</reference>
<dbReference type="Proteomes" id="UP000829354">
    <property type="component" value="Chromosome X"/>
</dbReference>
<feature type="transmembrane region" description="Helical" evidence="1">
    <location>
        <begin position="20"/>
        <end position="38"/>
    </location>
</feature>
<gene>
    <name evidence="2" type="ORF">L5515_016705</name>
</gene>
<dbReference type="AlphaFoldDB" id="A0AAE9F6Q8"/>
<sequence length="270" mass="30689">MVTLPFIVFRVAIDSRSIEMALLGVATLSVSIFVACYTRNQEDRRVRVNIQLISAGVGRELHFVSSQALAVARHAHDHITLKSNFDELTQGWYHLTVVECLNAIDSMQVMIDFWDLYKLMCPLRMGSSFDPRKCDRHICLIHICGQKRGIQEAITSKFAFAERDANPEVYHDLHGINCVEAFNNSHPTSLTLYGRNHDLPGVNCVEAFNNCRITPKPSICVVTKEWFPNSRIGRIANVVAPSRMTPLSTSRRPSHRKPAKYKYLEIRDFS</sequence>
<evidence type="ECO:0000313" key="2">
    <source>
        <dbReference type="EMBL" id="UMM39817.1"/>
    </source>
</evidence>
<proteinExistence type="predicted"/>
<name>A0AAE9F6Q8_CAEBR</name>
<organism evidence="2 3">
    <name type="scientific">Caenorhabditis briggsae</name>
    <dbReference type="NCBI Taxonomy" id="6238"/>
    <lineage>
        <taxon>Eukaryota</taxon>
        <taxon>Metazoa</taxon>
        <taxon>Ecdysozoa</taxon>
        <taxon>Nematoda</taxon>
        <taxon>Chromadorea</taxon>
        <taxon>Rhabditida</taxon>
        <taxon>Rhabditina</taxon>
        <taxon>Rhabditomorpha</taxon>
        <taxon>Rhabditoidea</taxon>
        <taxon>Rhabditidae</taxon>
        <taxon>Peloderinae</taxon>
        <taxon>Caenorhabditis</taxon>
    </lineage>
</organism>
<keyword evidence="1" id="KW-0812">Transmembrane</keyword>
<keyword evidence="3" id="KW-1185">Reference proteome</keyword>
<keyword evidence="1" id="KW-0472">Membrane</keyword>
<dbReference type="EMBL" id="CP092625">
    <property type="protein sequence ID" value="UMM39817.1"/>
    <property type="molecule type" value="Genomic_DNA"/>
</dbReference>
<evidence type="ECO:0000313" key="3">
    <source>
        <dbReference type="Proteomes" id="UP000829354"/>
    </source>
</evidence>